<organism evidence="7 8">
    <name type="scientific">Candidatus Scatocola faecipullorum</name>
    <dbReference type="NCBI Taxonomy" id="2840917"/>
    <lineage>
        <taxon>Bacteria</taxon>
        <taxon>Pseudomonadati</taxon>
        <taxon>Pseudomonadota</taxon>
        <taxon>Alphaproteobacteria</taxon>
        <taxon>Rhodospirillales</taxon>
        <taxon>Rhodospirillaceae</taxon>
        <taxon>Rhodospirillaceae incertae sedis</taxon>
        <taxon>Candidatus Scatocola</taxon>
    </lineage>
</organism>
<name>A0A9D1M4N5_9PROT</name>
<dbReference type="SUPFAM" id="SSF53300">
    <property type="entry name" value="vWA-like"/>
    <property type="match status" value="1"/>
</dbReference>
<dbReference type="InterPro" id="IPR036465">
    <property type="entry name" value="vWFA_dom_sf"/>
</dbReference>
<feature type="compositionally biased region" description="Basic and acidic residues" evidence="4">
    <location>
        <begin position="517"/>
        <end position="564"/>
    </location>
</feature>
<gene>
    <name evidence="7" type="ORF">IAD20_06950</name>
</gene>
<evidence type="ECO:0000256" key="2">
    <source>
        <dbReference type="ARBA" id="ARBA00022803"/>
    </source>
</evidence>
<feature type="compositionally biased region" description="Basic and acidic residues" evidence="4">
    <location>
        <begin position="471"/>
        <end position="502"/>
    </location>
</feature>
<dbReference type="InterPro" id="IPR013105">
    <property type="entry name" value="TPR_2"/>
</dbReference>
<dbReference type="Proteomes" id="UP000824107">
    <property type="component" value="Unassembled WGS sequence"/>
</dbReference>
<dbReference type="SMART" id="SM00327">
    <property type="entry name" value="VWA"/>
    <property type="match status" value="1"/>
</dbReference>
<dbReference type="AlphaFoldDB" id="A0A9D1M4N5"/>
<evidence type="ECO:0000256" key="1">
    <source>
        <dbReference type="ARBA" id="ARBA00022737"/>
    </source>
</evidence>
<dbReference type="SMART" id="SM00028">
    <property type="entry name" value="TPR"/>
    <property type="match status" value="1"/>
</dbReference>
<keyword evidence="5" id="KW-1133">Transmembrane helix</keyword>
<proteinExistence type="predicted"/>
<dbReference type="Gene3D" id="1.25.40.10">
    <property type="entry name" value="Tetratricopeptide repeat domain"/>
    <property type="match status" value="1"/>
</dbReference>
<comment type="caution">
    <text evidence="7">The sequence shown here is derived from an EMBL/GenBank/DDBJ whole genome shotgun (WGS) entry which is preliminary data.</text>
</comment>
<evidence type="ECO:0000256" key="3">
    <source>
        <dbReference type="PROSITE-ProRule" id="PRU00339"/>
    </source>
</evidence>
<dbReference type="Gene3D" id="3.40.50.410">
    <property type="entry name" value="von Willebrand factor, type A domain"/>
    <property type="match status" value="1"/>
</dbReference>
<dbReference type="Pfam" id="PF13519">
    <property type="entry name" value="VWA_2"/>
    <property type="match status" value="1"/>
</dbReference>
<reference evidence="7" key="1">
    <citation type="submission" date="2020-10" db="EMBL/GenBank/DDBJ databases">
        <authorList>
            <person name="Gilroy R."/>
        </authorList>
    </citation>
    <scope>NUCLEOTIDE SEQUENCE</scope>
    <source>
        <strain evidence="7">ChiW3-316</strain>
    </source>
</reference>
<protein>
    <submittedName>
        <fullName evidence="7">VWA domain-containing protein</fullName>
    </submittedName>
</protein>
<accession>A0A9D1M4N5</accession>
<dbReference type="SUPFAM" id="SSF48452">
    <property type="entry name" value="TPR-like"/>
    <property type="match status" value="1"/>
</dbReference>
<feature type="region of interest" description="Disordered" evidence="4">
    <location>
        <begin position="422"/>
        <end position="565"/>
    </location>
</feature>
<dbReference type="PANTHER" id="PTHR22550:SF14">
    <property type="entry name" value="VWFA DOMAIN-CONTAINING PROTEIN"/>
    <property type="match status" value="1"/>
</dbReference>
<dbReference type="InterPro" id="IPR011990">
    <property type="entry name" value="TPR-like_helical_dom_sf"/>
</dbReference>
<dbReference type="Pfam" id="PF07719">
    <property type="entry name" value="TPR_2"/>
    <property type="match status" value="1"/>
</dbReference>
<dbReference type="InterPro" id="IPR019734">
    <property type="entry name" value="TPR_rpt"/>
</dbReference>
<keyword evidence="1" id="KW-0677">Repeat</keyword>
<dbReference type="EMBL" id="DVNC01000049">
    <property type="protein sequence ID" value="HIU53803.1"/>
    <property type="molecule type" value="Genomic_DNA"/>
</dbReference>
<feature type="compositionally biased region" description="Low complexity" evidence="4">
    <location>
        <begin position="423"/>
        <end position="436"/>
    </location>
</feature>
<feature type="domain" description="VWFA" evidence="6">
    <location>
        <begin position="96"/>
        <end position="267"/>
    </location>
</feature>
<evidence type="ECO:0000256" key="5">
    <source>
        <dbReference type="SAM" id="Phobius"/>
    </source>
</evidence>
<feature type="transmembrane region" description="Helical" evidence="5">
    <location>
        <begin position="12"/>
        <end position="30"/>
    </location>
</feature>
<feature type="compositionally biased region" description="Low complexity" evidence="4">
    <location>
        <begin position="445"/>
        <end position="470"/>
    </location>
</feature>
<dbReference type="PROSITE" id="PS50005">
    <property type="entry name" value="TPR"/>
    <property type="match status" value="1"/>
</dbReference>
<evidence type="ECO:0000313" key="7">
    <source>
        <dbReference type="EMBL" id="HIU53803.1"/>
    </source>
</evidence>
<dbReference type="InterPro" id="IPR002035">
    <property type="entry name" value="VWF_A"/>
</dbReference>
<feature type="repeat" description="TPR" evidence="3">
    <location>
        <begin position="378"/>
        <end position="411"/>
    </location>
</feature>
<feature type="compositionally biased region" description="Low complexity" evidence="4">
    <location>
        <begin position="503"/>
        <end position="516"/>
    </location>
</feature>
<dbReference type="InterPro" id="IPR050768">
    <property type="entry name" value="UPF0353/GerABKA_families"/>
</dbReference>
<reference evidence="7" key="2">
    <citation type="journal article" date="2021" name="PeerJ">
        <title>Extensive microbial diversity within the chicken gut microbiome revealed by metagenomics and culture.</title>
        <authorList>
            <person name="Gilroy R."/>
            <person name="Ravi A."/>
            <person name="Getino M."/>
            <person name="Pursley I."/>
            <person name="Horton D.L."/>
            <person name="Alikhan N.F."/>
            <person name="Baker D."/>
            <person name="Gharbi K."/>
            <person name="Hall N."/>
            <person name="Watson M."/>
            <person name="Adriaenssens E.M."/>
            <person name="Foster-Nyarko E."/>
            <person name="Jarju S."/>
            <person name="Secka A."/>
            <person name="Antonio M."/>
            <person name="Oren A."/>
            <person name="Chaudhuri R.R."/>
            <person name="La Ragione R."/>
            <person name="Hildebrand F."/>
            <person name="Pallen M.J."/>
        </authorList>
    </citation>
    <scope>NUCLEOTIDE SEQUENCE</scope>
    <source>
        <strain evidence="7">ChiW3-316</strain>
    </source>
</reference>
<sequence>MSEFLSNFHFIRPFVLLLLLLPLGFFWHYARSRGRNSSWAQVCDKNLLDFLLVKGSSVQRRLIVWIGLVGFVSAVAAAAGPSWKKKEIPNLAPENPVMILLNLSTDMAEKDLTPSRLARAKFEISDLLKMIPSAQSGLIVYSDEPFLISPLTDDARLLDNLLPRLTFDLIPGNGDRLDRALELAVEKFKNAGFPQGQIIVFTSDIGERLDLALAAAEKAKASGYPVSVAAITKADGERLRLLAQNGGGLYIPAVSADSDMQKLAERINQNREQQLKETENLRSVWEDYGYYLTLLPALCCLYFFRKGVLVLLFMLAGLQQAQAGFFLNNNQEGLKAFNNQDYAAAAAKFDRSDWKGSSLYRLGDYQKAYEAFAAGEGSEALYNQGNALAKGGKLDEAIKKYEEVLRQNPQHEDAKFNLEYLKQQKQQQQQSSSQNNQDKKEDDSQQQSKDNQQSGNQNQPQEEQQSGRSSEQSERQPDNQQEQKADSQQEDNNRADKSESRQEQQQQDSSGQGKSQAEQEQRQKAPEPQRQPQDKTPAELQKGRNDTKYDEEVQAREQQYREIPEDPGGLLRAFIYQEYQKNRYNRGR</sequence>
<feature type="transmembrane region" description="Helical" evidence="5">
    <location>
        <begin position="62"/>
        <end position="83"/>
    </location>
</feature>
<evidence type="ECO:0000259" key="6">
    <source>
        <dbReference type="PROSITE" id="PS50234"/>
    </source>
</evidence>
<evidence type="ECO:0000313" key="8">
    <source>
        <dbReference type="Proteomes" id="UP000824107"/>
    </source>
</evidence>
<keyword evidence="5" id="KW-0472">Membrane</keyword>
<dbReference type="PROSITE" id="PS50293">
    <property type="entry name" value="TPR_REGION"/>
    <property type="match status" value="1"/>
</dbReference>
<dbReference type="PROSITE" id="PS50234">
    <property type="entry name" value="VWFA"/>
    <property type="match status" value="1"/>
</dbReference>
<keyword evidence="5" id="KW-0812">Transmembrane</keyword>
<dbReference type="PANTHER" id="PTHR22550">
    <property type="entry name" value="SPORE GERMINATION PROTEIN"/>
    <property type="match status" value="1"/>
</dbReference>
<keyword evidence="2 3" id="KW-0802">TPR repeat</keyword>
<evidence type="ECO:0000256" key="4">
    <source>
        <dbReference type="SAM" id="MobiDB-lite"/>
    </source>
</evidence>